<organism evidence="1 2">
    <name type="scientific">Caenorhabditis nigoni</name>
    <dbReference type="NCBI Taxonomy" id="1611254"/>
    <lineage>
        <taxon>Eukaryota</taxon>
        <taxon>Metazoa</taxon>
        <taxon>Ecdysozoa</taxon>
        <taxon>Nematoda</taxon>
        <taxon>Chromadorea</taxon>
        <taxon>Rhabditida</taxon>
        <taxon>Rhabditina</taxon>
        <taxon>Rhabditomorpha</taxon>
        <taxon>Rhabditoidea</taxon>
        <taxon>Rhabditidae</taxon>
        <taxon>Peloderinae</taxon>
        <taxon>Caenorhabditis</taxon>
    </lineage>
</organism>
<gene>
    <name evidence="1" type="primary">Cnig_chr_I.g729</name>
    <name evidence="1" type="ORF">B9Z55_000729</name>
</gene>
<dbReference type="EMBL" id="PDUG01000001">
    <property type="protein sequence ID" value="PIC55461.1"/>
    <property type="molecule type" value="Genomic_DNA"/>
</dbReference>
<dbReference type="STRING" id="1611254.A0A2G5VUT8"/>
<comment type="caution">
    <text evidence="1">The sequence shown here is derived from an EMBL/GenBank/DDBJ whole genome shotgun (WGS) entry which is preliminary data.</text>
</comment>
<proteinExistence type="predicted"/>
<reference evidence="2" key="1">
    <citation type="submission" date="2017-10" db="EMBL/GenBank/DDBJ databases">
        <title>Rapid genome shrinkage in a self-fertile nematode reveals novel sperm competition proteins.</title>
        <authorList>
            <person name="Yin D."/>
            <person name="Schwarz E.M."/>
            <person name="Thomas C.G."/>
            <person name="Felde R.L."/>
            <person name="Korf I.F."/>
            <person name="Cutter A.D."/>
            <person name="Schartner C.M."/>
            <person name="Ralston E.J."/>
            <person name="Meyer B.J."/>
            <person name="Haag E.S."/>
        </authorList>
    </citation>
    <scope>NUCLEOTIDE SEQUENCE [LARGE SCALE GENOMIC DNA]</scope>
    <source>
        <strain evidence="2">JU1422</strain>
    </source>
</reference>
<evidence type="ECO:0000313" key="1">
    <source>
        <dbReference type="EMBL" id="PIC55461.1"/>
    </source>
</evidence>
<dbReference type="AlphaFoldDB" id="A0A2G5VUT8"/>
<keyword evidence="2" id="KW-1185">Reference proteome</keyword>
<dbReference type="Proteomes" id="UP000230233">
    <property type="component" value="Chromosome I"/>
</dbReference>
<dbReference type="OrthoDB" id="5904659at2759"/>
<evidence type="ECO:0000313" key="2">
    <source>
        <dbReference type="Proteomes" id="UP000230233"/>
    </source>
</evidence>
<accession>A0A2G5VUT8</accession>
<name>A0A2G5VUT8_9PELO</name>
<sequence>MAYGPARTNLRLMFSWVCSHPFTKIADVLPLWKIAALNKITEPCLNEDEMYHLFLGYYRSNMFFATCDMFAGYASSFMLPTRFFPTMIVIDESTMVQPSDLTTFTSKMRRKEVPVEIRYFLFGLMKQLEPFNTIRTLAPILKSPNQLQSLPIASGTSQNFVYCILFGTVDTRKIPRRRLHSIPPTG</sequence>
<protein>
    <submittedName>
        <fullName evidence="1">Uncharacterized protein</fullName>
    </submittedName>
</protein>